<protein>
    <submittedName>
        <fullName evidence="2">Uncharacterized protein</fullName>
    </submittedName>
</protein>
<dbReference type="EMBL" id="MHPJ01000012">
    <property type="protein sequence ID" value="OGZ78840.1"/>
    <property type="molecule type" value="Genomic_DNA"/>
</dbReference>
<sequence length="155" mass="18308">MKTLFKVIIISVLIIVSPVLILFIYETYRMPFNDLHLRVFQYNFNKFISLLHPKESKLIAEAAEIGNWADGTYCQFLVGQFRLSSLSKEELEKIYPYDFLKTGIYFIDSNEVLGSSWLEWREKYLKDYKQKDGENIYLIWAVDDENPPDGDIRCD</sequence>
<evidence type="ECO:0000313" key="2">
    <source>
        <dbReference type="EMBL" id="OGZ78840.1"/>
    </source>
</evidence>
<organism evidence="2 3">
    <name type="scientific">Candidatus Staskawiczbacteria bacterium RIFOXYB1_FULL_37_44</name>
    <dbReference type="NCBI Taxonomy" id="1802223"/>
    <lineage>
        <taxon>Bacteria</taxon>
        <taxon>Candidatus Staskawicziibacteriota</taxon>
    </lineage>
</organism>
<evidence type="ECO:0000313" key="3">
    <source>
        <dbReference type="Proteomes" id="UP000178650"/>
    </source>
</evidence>
<reference evidence="2 3" key="1">
    <citation type="journal article" date="2016" name="Nat. Commun.">
        <title>Thousands of microbial genomes shed light on interconnected biogeochemical processes in an aquifer system.</title>
        <authorList>
            <person name="Anantharaman K."/>
            <person name="Brown C.T."/>
            <person name="Hug L.A."/>
            <person name="Sharon I."/>
            <person name="Castelle C.J."/>
            <person name="Probst A.J."/>
            <person name="Thomas B.C."/>
            <person name="Singh A."/>
            <person name="Wilkins M.J."/>
            <person name="Karaoz U."/>
            <person name="Brodie E.L."/>
            <person name="Williams K.H."/>
            <person name="Hubbard S.S."/>
            <person name="Banfield J.F."/>
        </authorList>
    </citation>
    <scope>NUCLEOTIDE SEQUENCE [LARGE SCALE GENOMIC DNA]</scope>
</reference>
<evidence type="ECO:0000256" key="1">
    <source>
        <dbReference type="SAM" id="Phobius"/>
    </source>
</evidence>
<accession>A0A1G2IWV6</accession>
<dbReference type="Proteomes" id="UP000178650">
    <property type="component" value="Unassembled WGS sequence"/>
</dbReference>
<name>A0A1G2IWV6_9BACT</name>
<feature type="transmembrane region" description="Helical" evidence="1">
    <location>
        <begin position="7"/>
        <end position="25"/>
    </location>
</feature>
<keyword evidence="1" id="KW-1133">Transmembrane helix</keyword>
<gene>
    <name evidence="2" type="ORF">A2358_01045</name>
</gene>
<keyword evidence="1" id="KW-0812">Transmembrane</keyword>
<dbReference type="AlphaFoldDB" id="A0A1G2IWV6"/>
<comment type="caution">
    <text evidence="2">The sequence shown here is derived from an EMBL/GenBank/DDBJ whole genome shotgun (WGS) entry which is preliminary data.</text>
</comment>
<proteinExistence type="predicted"/>
<dbReference type="STRING" id="1802223.A2358_01045"/>
<keyword evidence="1" id="KW-0472">Membrane</keyword>